<reference evidence="5 6" key="1">
    <citation type="submission" date="2021-01" db="EMBL/GenBank/DDBJ databases">
        <title>FDA dAtabase for Regulatory Grade micrObial Sequences (FDA-ARGOS): Supporting development and validation of Infectious Disease Dx tests.</title>
        <authorList>
            <person name="Sproer C."/>
            <person name="Gronow S."/>
            <person name="Severitt S."/>
            <person name="Schroder I."/>
            <person name="Tallon L."/>
            <person name="Sadzewicz L."/>
            <person name="Zhao X."/>
            <person name="Boylan J."/>
            <person name="Ott S."/>
            <person name="Bowen H."/>
            <person name="Vavikolanu K."/>
            <person name="Mehta A."/>
            <person name="Aluvathingal J."/>
            <person name="Nadendla S."/>
            <person name="Lowell S."/>
            <person name="Myers T."/>
            <person name="Yan Y."/>
            <person name="Sichtig H."/>
        </authorList>
    </citation>
    <scope>NUCLEOTIDE SEQUENCE [LARGE SCALE GENOMIC DNA]</scope>
    <source>
        <strain evidence="5 6">FDAARGOS_1141</strain>
    </source>
</reference>
<dbReference type="InterPro" id="IPR029044">
    <property type="entry name" value="Nucleotide-diphossugar_trans"/>
</dbReference>
<proteinExistence type="inferred from homology"/>
<feature type="transmembrane region" description="Helical" evidence="4">
    <location>
        <begin position="347"/>
        <end position="378"/>
    </location>
</feature>
<feature type="transmembrane region" description="Helical" evidence="4">
    <location>
        <begin position="12"/>
        <end position="34"/>
    </location>
</feature>
<dbReference type="PANTHER" id="PTHR43630:SF1">
    <property type="entry name" value="POLY-BETA-1,6-N-ACETYL-D-GLUCOSAMINE SYNTHASE"/>
    <property type="match status" value="1"/>
</dbReference>
<comment type="similarity">
    <text evidence="1">Belongs to the glycosyltransferase 2 family.</text>
</comment>
<dbReference type="Proteomes" id="UP000595498">
    <property type="component" value="Chromosome"/>
</dbReference>
<keyword evidence="4" id="KW-1133">Transmembrane helix</keyword>
<dbReference type="EMBL" id="CP068224">
    <property type="protein sequence ID" value="QQT55662.1"/>
    <property type="molecule type" value="Genomic_DNA"/>
</dbReference>
<protein>
    <submittedName>
        <fullName evidence="5">Glycosyltransferase family 2 protein</fullName>
    </submittedName>
</protein>
<keyword evidence="3" id="KW-0808">Transferase</keyword>
<evidence type="ECO:0000256" key="4">
    <source>
        <dbReference type="SAM" id="Phobius"/>
    </source>
</evidence>
<evidence type="ECO:0000256" key="3">
    <source>
        <dbReference type="ARBA" id="ARBA00022679"/>
    </source>
</evidence>
<name>A0ABX7CUB8_SPHMU</name>
<evidence type="ECO:0000256" key="1">
    <source>
        <dbReference type="ARBA" id="ARBA00006739"/>
    </source>
</evidence>
<dbReference type="Gene3D" id="3.90.550.10">
    <property type="entry name" value="Spore Coat Polysaccharide Biosynthesis Protein SpsA, Chain A"/>
    <property type="match status" value="1"/>
</dbReference>
<sequence>MKHFIFSIEFVFGFYCLLLLIVYVMLFRMSSISIRKNLRKRNSRRVQTLMESEIAPGISIVAPAYNESVTIVNNVRSLMTLFYPRYEVVIVNDGSKDDTLAKLIREFDLVQVDFLVDYLVPCKEIKAIYKSRDISHKRLTIVDKINGGSKADAVNAGINVASFPYILNTDVDCVLANDTLVQLIEAVLDSKERVIAVGATLRMSNSSYVDSGMLVEAALPKPILARFQEMEYIRSYLLGKMGWNYLNCIPNVSGGLGLFDKEILIAAGGYDSQSLGEDMEMVTRMCMTMCDNNQKYEVKYIPQTLCWTEGPDSLKMLTRQRIRWARGLMQIIRTHRKAFFNPKYKKFGLIVFPYNAIFEFFAPIMEILGVFFYIYLILTHGINWPMAILLLIFVYMFSVFLTSFSILLDNYVYKYYKRRKDIIRLCLTAFIEPFLYHPIIVYSSIKGYIQELFGKKHAWGEMKRKGTLTPLPSDNIKKVEK</sequence>
<dbReference type="PANTHER" id="PTHR43630">
    <property type="entry name" value="POLY-BETA-1,6-N-ACETYL-D-GLUCOSAMINE SYNTHASE"/>
    <property type="match status" value="1"/>
</dbReference>
<evidence type="ECO:0000313" key="5">
    <source>
        <dbReference type="EMBL" id="QQT55662.1"/>
    </source>
</evidence>
<keyword evidence="6" id="KW-1185">Reference proteome</keyword>
<feature type="transmembrane region" description="Helical" evidence="4">
    <location>
        <begin position="384"/>
        <end position="408"/>
    </location>
</feature>
<accession>A0ABX7CUB8</accession>
<dbReference type="SUPFAM" id="SSF53448">
    <property type="entry name" value="Nucleotide-diphospho-sugar transferases"/>
    <property type="match status" value="1"/>
</dbReference>
<keyword evidence="4" id="KW-0472">Membrane</keyword>
<organism evidence="5 6">
    <name type="scientific">Sphingobacterium multivorum</name>
    <dbReference type="NCBI Taxonomy" id="28454"/>
    <lineage>
        <taxon>Bacteria</taxon>
        <taxon>Pseudomonadati</taxon>
        <taxon>Bacteroidota</taxon>
        <taxon>Sphingobacteriia</taxon>
        <taxon>Sphingobacteriales</taxon>
        <taxon>Sphingobacteriaceae</taxon>
        <taxon>Sphingobacterium</taxon>
    </lineage>
</organism>
<evidence type="ECO:0000256" key="2">
    <source>
        <dbReference type="ARBA" id="ARBA00022676"/>
    </source>
</evidence>
<keyword evidence="2" id="KW-0328">Glycosyltransferase</keyword>
<dbReference type="CDD" id="cd06423">
    <property type="entry name" value="CESA_like"/>
    <property type="match status" value="1"/>
</dbReference>
<dbReference type="Pfam" id="PF13641">
    <property type="entry name" value="Glyco_tranf_2_3"/>
    <property type="match status" value="1"/>
</dbReference>
<evidence type="ECO:0000313" key="6">
    <source>
        <dbReference type="Proteomes" id="UP000595498"/>
    </source>
</evidence>
<gene>
    <name evidence="5" type="ORF">I6I98_10550</name>
</gene>
<keyword evidence="4" id="KW-0812">Transmembrane</keyword>